<dbReference type="PANTHER" id="PTHR22916:SF3">
    <property type="entry name" value="UDP-GLCNAC:BETAGAL BETA-1,3-N-ACETYLGLUCOSAMINYLTRANSFERASE-LIKE PROTEIN 1"/>
    <property type="match status" value="1"/>
</dbReference>
<dbReference type="EMBL" id="AAPH01000003">
    <property type="protein sequence ID" value="EAS44638.1"/>
    <property type="molecule type" value="Genomic_DNA"/>
</dbReference>
<proteinExistence type="predicted"/>
<dbReference type="OrthoDB" id="9802649at2"/>
<dbReference type="InterPro" id="IPR001173">
    <property type="entry name" value="Glyco_trans_2-like"/>
</dbReference>
<dbReference type="HOGENOM" id="CLU_025996_25_3_6"/>
<dbReference type="CDD" id="cd00761">
    <property type="entry name" value="Glyco_tranf_GTA_type"/>
    <property type="match status" value="1"/>
</dbReference>
<dbReference type="AlphaFoldDB" id="Q1Z875"/>
<sequence>MNKNIKISVIIPVYNSVEYLDRCLNSLLNQTLKDIEIICINDASKDESLTILNKYKDNHPEVIKVIDLKENKKQGGARNAGLDIASGEYVAFVDSDDWVELHMFEHLYSKARQNDFDIVDCNYTIHNGYTAIEDRNSIISDKDILINSPKDILLNFGGVCTKIYKIKFFDKSRYGLRFPEGMFYEDNYLMPFIAIKVKKIGKVNEALYKYYYNDLSTTKVRNDVRFFDRLISAKKMYKDLQVESNYSSYKEEAEFLYIKLFAINTLLQSLSLFDNYPSEKIGDIKEGLKELNWSGNKYYKQLNFKTRMTFRLLMVFHPLAVLLFKMKRLIRFYL</sequence>
<dbReference type="GO" id="GO:0016758">
    <property type="term" value="F:hexosyltransferase activity"/>
    <property type="evidence" value="ECO:0007669"/>
    <property type="project" value="UniProtKB-ARBA"/>
</dbReference>
<dbReference type="PANTHER" id="PTHR22916">
    <property type="entry name" value="GLYCOSYLTRANSFERASE"/>
    <property type="match status" value="1"/>
</dbReference>
<name>Q1Z875_9GAMM</name>
<accession>Q1Z875</accession>
<dbReference type="InterPro" id="IPR029044">
    <property type="entry name" value="Nucleotide-diphossugar_trans"/>
</dbReference>
<dbReference type="RefSeq" id="WP_006232908.1">
    <property type="nucleotide sequence ID" value="NZ_CH724136.1"/>
</dbReference>
<protein>
    <submittedName>
        <fullName evidence="2">Glycosyltransferase</fullName>
    </submittedName>
</protein>
<organism evidence="2 3">
    <name type="scientific">Photobacterium profundum 3TCK</name>
    <dbReference type="NCBI Taxonomy" id="314280"/>
    <lineage>
        <taxon>Bacteria</taxon>
        <taxon>Pseudomonadati</taxon>
        <taxon>Pseudomonadota</taxon>
        <taxon>Gammaproteobacteria</taxon>
        <taxon>Vibrionales</taxon>
        <taxon>Vibrionaceae</taxon>
        <taxon>Photobacterium</taxon>
    </lineage>
</organism>
<feature type="domain" description="Glycosyltransferase 2-like" evidence="1">
    <location>
        <begin position="8"/>
        <end position="144"/>
    </location>
</feature>
<dbReference type="Pfam" id="PF00535">
    <property type="entry name" value="Glycos_transf_2"/>
    <property type="match status" value="1"/>
</dbReference>
<evidence type="ECO:0000259" key="1">
    <source>
        <dbReference type="Pfam" id="PF00535"/>
    </source>
</evidence>
<dbReference type="Proteomes" id="UP000003789">
    <property type="component" value="Unassembled WGS sequence"/>
</dbReference>
<dbReference type="Gene3D" id="3.90.550.10">
    <property type="entry name" value="Spore Coat Polysaccharide Biosynthesis Protein SpsA, Chain A"/>
    <property type="match status" value="1"/>
</dbReference>
<keyword evidence="2" id="KW-0808">Transferase</keyword>
<comment type="caution">
    <text evidence="2">The sequence shown here is derived from an EMBL/GenBank/DDBJ whole genome shotgun (WGS) entry which is preliminary data.</text>
</comment>
<gene>
    <name evidence="2" type="ORF">P3TCK_26732</name>
</gene>
<evidence type="ECO:0000313" key="2">
    <source>
        <dbReference type="EMBL" id="EAS44638.1"/>
    </source>
</evidence>
<dbReference type="SUPFAM" id="SSF53448">
    <property type="entry name" value="Nucleotide-diphospho-sugar transferases"/>
    <property type="match status" value="1"/>
</dbReference>
<evidence type="ECO:0000313" key="3">
    <source>
        <dbReference type="Proteomes" id="UP000003789"/>
    </source>
</evidence>
<reference evidence="2 3" key="1">
    <citation type="submission" date="2006-03" db="EMBL/GenBank/DDBJ databases">
        <authorList>
            <person name="Bartlett D.H."/>
            <person name="Valle G."/>
            <person name="Lauro F.M."/>
            <person name="Vezzi A."/>
            <person name="Simonato F."/>
            <person name="Eloe E."/>
            <person name="Vitulo N."/>
            <person name="Stratton T.K."/>
            <person name="D'angelo M."/>
            <person name="Ferriera S."/>
            <person name="Johnson J."/>
            <person name="Kravitz S."/>
            <person name="Beeson K."/>
            <person name="Sutton G."/>
            <person name="Rogers Y."/>
            <person name="Friedman R."/>
            <person name="Frazier M."/>
            <person name="Venter J.C."/>
        </authorList>
    </citation>
    <scope>NUCLEOTIDE SEQUENCE [LARGE SCALE GENOMIC DNA]</scope>
    <source>
        <strain evidence="2 3">3TCK</strain>
    </source>
</reference>